<dbReference type="SUPFAM" id="SSF49785">
    <property type="entry name" value="Galactose-binding domain-like"/>
    <property type="match status" value="1"/>
</dbReference>
<accession>A0A1M6D7V6</accession>
<keyword evidence="8" id="KW-1185">Reference proteome</keyword>
<organism evidence="7 8">
    <name type="scientific">Cruoricaptor ignavus</name>
    <dbReference type="NCBI Taxonomy" id="1118202"/>
    <lineage>
        <taxon>Bacteria</taxon>
        <taxon>Pseudomonadati</taxon>
        <taxon>Bacteroidota</taxon>
        <taxon>Flavobacteriia</taxon>
        <taxon>Flavobacteriales</taxon>
        <taxon>Weeksellaceae</taxon>
        <taxon>Cruoricaptor</taxon>
    </lineage>
</organism>
<proteinExistence type="predicted"/>
<dbReference type="NCBIfam" id="TIGR04183">
    <property type="entry name" value="Por_Secre_tail"/>
    <property type="match status" value="1"/>
</dbReference>
<feature type="chain" id="PRO_5009916637" evidence="4">
    <location>
        <begin position="20"/>
        <end position="260"/>
    </location>
</feature>
<sequence length="260" mass="27707">MKKIFTILGVAALAFTANAQQANLVQNPGFEQGIAPWKGGTGKGYSDPQLITSDKHSGNSSAGYENPSETTGFYQNVAVQAGKTYTISFWYKTEGSTASLARLWSVYKDGSNKTVYTTSDAKEDAFRTYNKYLENTNGTWVQHTATMPAGAGAVSLDVAVRAYGAASKAYFDDFLVVEGALATSEVGVSRHALIKNTVAADELTFAAKSSIEILDMSGKVVKTAEVTDGFNLNVSSLPKGTYIVKGLANGETSVQKFVKK</sequence>
<dbReference type="EMBL" id="FQYI01000003">
    <property type="protein sequence ID" value="SHI69231.1"/>
    <property type="molecule type" value="Genomic_DNA"/>
</dbReference>
<name>A0A1M6D7V6_9FLAO</name>
<evidence type="ECO:0000313" key="8">
    <source>
        <dbReference type="Proteomes" id="UP000184335"/>
    </source>
</evidence>
<dbReference type="InterPro" id="IPR003305">
    <property type="entry name" value="CenC_carb-bd"/>
</dbReference>
<feature type="compositionally biased region" description="Polar residues" evidence="3">
    <location>
        <begin position="58"/>
        <end position="67"/>
    </location>
</feature>
<dbReference type="STRING" id="1118202.SAMN05443429_103147"/>
<feature type="region of interest" description="Disordered" evidence="3">
    <location>
        <begin position="46"/>
        <end position="67"/>
    </location>
</feature>
<keyword evidence="2" id="KW-0378">Hydrolase</keyword>
<gene>
    <name evidence="7" type="ORF">SAMN05443429_103147</name>
</gene>
<dbReference type="Pfam" id="PF18962">
    <property type="entry name" value="Por_Secre_tail"/>
    <property type="match status" value="1"/>
</dbReference>
<dbReference type="GO" id="GO:0016798">
    <property type="term" value="F:hydrolase activity, acting on glycosyl bonds"/>
    <property type="evidence" value="ECO:0007669"/>
    <property type="project" value="InterPro"/>
</dbReference>
<dbReference type="Pfam" id="PF02018">
    <property type="entry name" value="CBM_4_9"/>
    <property type="match status" value="1"/>
</dbReference>
<dbReference type="AlphaFoldDB" id="A0A1M6D7V6"/>
<evidence type="ECO:0000259" key="5">
    <source>
        <dbReference type="Pfam" id="PF02018"/>
    </source>
</evidence>
<keyword evidence="1 4" id="KW-0732">Signal</keyword>
<feature type="signal peptide" evidence="4">
    <location>
        <begin position="1"/>
        <end position="19"/>
    </location>
</feature>
<evidence type="ECO:0000259" key="6">
    <source>
        <dbReference type="Pfam" id="PF18962"/>
    </source>
</evidence>
<dbReference type="Gene3D" id="2.60.120.260">
    <property type="entry name" value="Galactose-binding domain-like"/>
    <property type="match status" value="1"/>
</dbReference>
<feature type="domain" description="CBM-cenC" evidence="5">
    <location>
        <begin position="22"/>
        <end position="119"/>
    </location>
</feature>
<dbReference type="InterPro" id="IPR026444">
    <property type="entry name" value="Secre_tail"/>
</dbReference>
<evidence type="ECO:0000313" key="7">
    <source>
        <dbReference type="EMBL" id="SHI69231.1"/>
    </source>
</evidence>
<protein>
    <submittedName>
        <fullName evidence="7">Por secretion system C-terminal sorting domain-containing protein</fullName>
    </submittedName>
</protein>
<dbReference type="InterPro" id="IPR008979">
    <property type="entry name" value="Galactose-bd-like_sf"/>
</dbReference>
<evidence type="ECO:0000256" key="2">
    <source>
        <dbReference type="ARBA" id="ARBA00022801"/>
    </source>
</evidence>
<evidence type="ECO:0000256" key="4">
    <source>
        <dbReference type="SAM" id="SignalP"/>
    </source>
</evidence>
<dbReference type="Proteomes" id="UP000184335">
    <property type="component" value="Unassembled WGS sequence"/>
</dbReference>
<dbReference type="RefSeq" id="WP_073178870.1">
    <property type="nucleotide sequence ID" value="NZ_FQYI01000003.1"/>
</dbReference>
<evidence type="ECO:0000256" key="3">
    <source>
        <dbReference type="SAM" id="MobiDB-lite"/>
    </source>
</evidence>
<reference evidence="7 8" key="1">
    <citation type="submission" date="2016-11" db="EMBL/GenBank/DDBJ databases">
        <authorList>
            <person name="Jaros S."/>
            <person name="Januszkiewicz K."/>
            <person name="Wedrychowicz H."/>
        </authorList>
    </citation>
    <scope>NUCLEOTIDE SEQUENCE [LARGE SCALE GENOMIC DNA]</scope>
    <source>
        <strain evidence="7 8">DSM 25479</strain>
    </source>
</reference>
<evidence type="ECO:0000256" key="1">
    <source>
        <dbReference type="ARBA" id="ARBA00022729"/>
    </source>
</evidence>
<dbReference type="OrthoDB" id="1465721at2"/>
<feature type="domain" description="Secretion system C-terminal sorting" evidence="6">
    <location>
        <begin position="206"/>
        <end position="258"/>
    </location>
</feature>